<organism evidence="2 3">
    <name type="scientific">Striga asiatica</name>
    <name type="common">Asiatic witchweed</name>
    <name type="synonym">Buchnera asiatica</name>
    <dbReference type="NCBI Taxonomy" id="4170"/>
    <lineage>
        <taxon>Eukaryota</taxon>
        <taxon>Viridiplantae</taxon>
        <taxon>Streptophyta</taxon>
        <taxon>Embryophyta</taxon>
        <taxon>Tracheophyta</taxon>
        <taxon>Spermatophyta</taxon>
        <taxon>Magnoliopsida</taxon>
        <taxon>eudicotyledons</taxon>
        <taxon>Gunneridae</taxon>
        <taxon>Pentapetalae</taxon>
        <taxon>asterids</taxon>
        <taxon>lamiids</taxon>
        <taxon>Lamiales</taxon>
        <taxon>Orobanchaceae</taxon>
        <taxon>Buchnereae</taxon>
        <taxon>Striga</taxon>
    </lineage>
</organism>
<comment type="caution">
    <text evidence="2">The sequence shown here is derived from an EMBL/GenBank/DDBJ whole genome shotgun (WGS) entry which is preliminary data.</text>
</comment>
<dbReference type="AlphaFoldDB" id="A0A5A7QMM9"/>
<protein>
    <submittedName>
        <fullName evidence="2">Acyl-CoA N-acyltransferase</fullName>
    </submittedName>
</protein>
<accession>A0A5A7QMM9</accession>
<evidence type="ECO:0000313" key="3">
    <source>
        <dbReference type="Proteomes" id="UP000325081"/>
    </source>
</evidence>
<dbReference type="GO" id="GO:0016746">
    <property type="term" value="F:acyltransferase activity"/>
    <property type="evidence" value="ECO:0007669"/>
    <property type="project" value="UniProtKB-KW"/>
</dbReference>
<evidence type="ECO:0000256" key="1">
    <source>
        <dbReference type="SAM" id="MobiDB-lite"/>
    </source>
</evidence>
<evidence type="ECO:0000313" key="2">
    <source>
        <dbReference type="EMBL" id="GER46464.1"/>
    </source>
</evidence>
<keyword evidence="2" id="KW-0012">Acyltransferase</keyword>
<name>A0A5A7QMM9_STRAF</name>
<proteinExistence type="predicted"/>
<keyword evidence="2" id="KW-0808">Transferase</keyword>
<gene>
    <name evidence="2" type="ORF">STAS_23506</name>
</gene>
<dbReference type="PROSITE" id="PS51257">
    <property type="entry name" value="PROKAR_LIPOPROTEIN"/>
    <property type="match status" value="1"/>
</dbReference>
<sequence length="233" mass="24908">MLRGEGGLSNPKSNLGSEAVNPAYQATLISCTPKTSTHPQTNPLTTCTVQAGTPISCPSPSPLISCSKRYPSYTSGATSHTGDPHCHVSISVSICTVSSRRYGPNRTANGTKPILGCSSPSPFSEPRYAKSGTTNPALELSSGPARAAESAMRRKREAPRLKMQSRPVRERRPDTVGPGNMEEMGSHRVGTMPVRRRVVGPSRYRGVVLMEVFGSEVFGFCGDRGLGRFVWGV</sequence>
<dbReference type="EMBL" id="BKCP01007515">
    <property type="protein sequence ID" value="GER46464.1"/>
    <property type="molecule type" value="Genomic_DNA"/>
</dbReference>
<feature type="region of interest" description="Disordered" evidence="1">
    <location>
        <begin position="111"/>
        <end position="186"/>
    </location>
</feature>
<keyword evidence="3" id="KW-1185">Reference proteome</keyword>
<dbReference type="Proteomes" id="UP000325081">
    <property type="component" value="Unassembled WGS sequence"/>
</dbReference>
<reference evidence="3" key="1">
    <citation type="journal article" date="2019" name="Curr. Biol.">
        <title>Genome Sequence of Striga asiatica Provides Insight into the Evolution of Plant Parasitism.</title>
        <authorList>
            <person name="Yoshida S."/>
            <person name="Kim S."/>
            <person name="Wafula E.K."/>
            <person name="Tanskanen J."/>
            <person name="Kim Y.M."/>
            <person name="Honaas L."/>
            <person name="Yang Z."/>
            <person name="Spallek T."/>
            <person name="Conn C.E."/>
            <person name="Ichihashi Y."/>
            <person name="Cheong K."/>
            <person name="Cui S."/>
            <person name="Der J.P."/>
            <person name="Gundlach H."/>
            <person name="Jiao Y."/>
            <person name="Hori C."/>
            <person name="Ishida J.K."/>
            <person name="Kasahara H."/>
            <person name="Kiba T."/>
            <person name="Kim M.S."/>
            <person name="Koo N."/>
            <person name="Laohavisit A."/>
            <person name="Lee Y.H."/>
            <person name="Lumba S."/>
            <person name="McCourt P."/>
            <person name="Mortimer J.C."/>
            <person name="Mutuku J.M."/>
            <person name="Nomura T."/>
            <person name="Sasaki-Sekimoto Y."/>
            <person name="Seto Y."/>
            <person name="Wang Y."/>
            <person name="Wakatake T."/>
            <person name="Sakakibara H."/>
            <person name="Demura T."/>
            <person name="Yamaguchi S."/>
            <person name="Yoneyama K."/>
            <person name="Manabe R.I."/>
            <person name="Nelson D.C."/>
            <person name="Schulman A.H."/>
            <person name="Timko M.P."/>
            <person name="dePamphilis C.W."/>
            <person name="Choi D."/>
            <person name="Shirasu K."/>
        </authorList>
    </citation>
    <scope>NUCLEOTIDE SEQUENCE [LARGE SCALE GENOMIC DNA]</scope>
    <source>
        <strain evidence="3">cv. UVA1</strain>
    </source>
</reference>